<keyword evidence="8 11" id="KW-0012">Acyltransferase</keyword>
<dbReference type="Proteomes" id="UP000259610">
    <property type="component" value="Unassembled WGS sequence"/>
</dbReference>
<evidence type="ECO:0000259" key="10">
    <source>
        <dbReference type="PROSITE" id="PS50263"/>
    </source>
</evidence>
<feature type="non-terminal residue" evidence="11">
    <location>
        <position position="1"/>
    </location>
</feature>
<evidence type="ECO:0000256" key="6">
    <source>
        <dbReference type="ARBA" id="ARBA00022989"/>
    </source>
</evidence>
<dbReference type="InterPro" id="IPR036526">
    <property type="entry name" value="C-N_Hydrolase_sf"/>
</dbReference>
<keyword evidence="4 11" id="KW-0808">Transferase</keyword>
<sequence length="226" mass="24452">GTTRYQLEGQNERVYFNSMVVLDENVSRSGAVALYDKFRLVPFGELAAAQIIPFGQSISDYLPGAMQQLARNGFQPGTGPAVIFADNVPPFVALICYEGLYPEITRAANLAARADWIVLVSNDAWFGGGMGPAQHYAQNRYRAIESGLPMARVASRGASAIIDGYGREVLRASPVQDAPSGWSTTFGRGKLPAPAKVTLFQSRAGVVLFWLTLAGFVGLAFATWRR</sequence>
<keyword evidence="7 9" id="KW-0472">Membrane</keyword>
<dbReference type="InterPro" id="IPR003010">
    <property type="entry name" value="C-N_Hydrolase"/>
</dbReference>
<evidence type="ECO:0000256" key="5">
    <source>
        <dbReference type="ARBA" id="ARBA00022692"/>
    </source>
</evidence>
<keyword evidence="6 9" id="KW-1133">Transmembrane helix</keyword>
<dbReference type="GO" id="GO:0016410">
    <property type="term" value="F:N-acyltransferase activity"/>
    <property type="evidence" value="ECO:0007669"/>
    <property type="project" value="InterPro"/>
</dbReference>
<keyword evidence="5 9" id="KW-0812">Transmembrane</keyword>
<keyword evidence="3" id="KW-1003">Cell membrane</keyword>
<dbReference type="GO" id="GO:0005886">
    <property type="term" value="C:plasma membrane"/>
    <property type="evidence" value="ECO:0007669"/>
    <property type="project" value="UniProtKB-SubCell"/>
</dbReference>
<dbReference type="PROSITE" id="PS50263">
    <property type="entry name" value="CN_HYDROLASE"/>
    <property type="match status" value="1"/>
</dbReference>
<proteinExistence type="inferred from homology"/>
<evidence type="ECO:0000256" key="4">
    <source>
        <dbReference type="ARBA" id="ARBA00022679"/>
    </source>
</evidence>
<dbReference type="PANTHER" id="PTHR38686:SF1">
    <property type="entry name" value="APOLIPOPROTEIN N-ACYLTRANSFERASE"/>
    <property type="match status" value="1"/>
</dbReference>
<dbReference type="AlphaFoldDB" id="A0A3B9H1A5"/>
<gene>
    <name evidence="11" type="ORF">DCG58_13820</name>
</gene>
<comment type="subcellular location">
    <subcellularLocation>
        <location evidence="1">Cell membrane</location>
        <topology evidence="1">Multi-pass membrane protein</topology>
    </subcellularLocation>
</comment>
<feature type="domain" description="CN hydrolase" evidence="10">
    <location>
        <begin position="1"/>
        <end position="199"/>
    </location>
</feature>
<dbReference type="SUPFAM" id="SSF56317">
    <property type="entry name" value="Carbon-nitrogen hydrolase"/>
    <property type="match status" value="1"/>
</dbReference>
<dbReference type="PANTHER" id="PTHR38686">
    <property type="entry name" value="APOLIPOPROTEIN N-ACYLTRANSFERASE"/>
    <property type="match status" value="1"/>
</dbReference>
<evidence type="ECO:0000313" key="12">
    <source>
        <dbReference type="Proteomes" id="UP000259610"/>
    </source>
</evidence>
<evidence type="ECO:0000313" key="11">
    <source>
        <dbReference type="EMBL" id="HAE28236.1"/>
    </source>
</evidence>
<evidence type="ECO:0000256" key="9">
    <source>
        <dbReference type="SAM" id="Phobius"/>
    </source>
</evidence>
<protein>
    <submittedName>
        <fullName evidence="11">Apolipoprotein N-acyltransferase</fullName>
    </submittedName>
</protein>
<dbReference type="Pfam" id="PF00795">
    <property type="entry name" value="CN_hydrolase"/>
    <property type="match status" value="1"/>
</dbReference>
<evidence type="ECO:0000256" key="1">
    <source>
        <dbReference type="ARBA" id="ARBA00004651"/>
    </source>
</evidence>
<dbReference type="Gene3D" id="3.60.110.10">
    <property type="entry name" value="Carbon-nitrogen hydrolase"/>
    <property type="match status" value="1"/>
</dbReference>
<reference evidence="11 12" key="1">
    <citation type="journal article" date="2018" name="Nat. Biotechnol.">
        <title>A standardized bacterial taxonomy based on genome phylogeny substantially revises the tree of life.</title>
        <authorList>
            <person name="Parks D.H."/>
            <person name="Chuvochina M."/>
            <person name="Waite D.W."/>
            <person name="Rinke C."/>
            <person name="Skarshewski A."/>
            <person name="Chaumeil P.A."/>
            <person name="Hugenholtz P."/>
        </authorList>
    </citation>
    <scope>NUCLEOTIDE SEQUENCE [LARGE SCALE GENOMIC DNA]</scope>
    <source>
        <strain evidence="11">UBA8733</strain>
    </source>
</reference>
<dbReference type="GO" id="GO:0042158">
    <property type="term" value="P:lipoprotein biosynthetic process"/>
    <property type="evidence" value="ECO:0007669"/>
    <property type="project" value="InterPro"/>
</dbReference>
<organism evidence="11 12">
    <name type="scientific">Hyphomonas adhaerens</name>
    <dbReference type="NCBI Taxonomy" id="81029"/>
    <lineage>
        <taxon>Bacteria</taxon>
        <taxon>Pseudomonadati</taxon>
        <taxon>Pseudomonadota</taxon>
        <taxon>Alphaproteobacteria</taxon>
        <taxon>Hyphomonadales</taxon>
        <taxon>Hyphomonadaceae</taxon>
        <taxon>Hyphomonas</taxon>
    </lineage>
</organism>
<evidence type="ECO:0000256" key="7">
    <source>
        <dbReference type="ARBA" id="ARBA00023136"/>
    </source>
</evidence>
<evidence type="ECO:0000256" key="3">
    <source>
        <dbReference type="ARBA" id="ARBA00022475"/>
    </source>
</evidence>
<feature type="transmembrane region" description="Helical" evidence="9">
    <location>
        <begin position="204"/>
        <end position="224"/>
    </location>
</feature>
<comment type="similarity">
    <text evidence="2">Belongs to the CN hydrolase family. Apolipoprotein N-acyltransferase subfamily.</text>
</comment>
<dbReference type="EMBL" id="DMAN01000307">
    <property type="protein sequence ID" value="HAE28236.1"/>
    <property type="molecule type" value="Genomic_DNA"/>
</dbReference>
<dbReference type="InterPro" id="IPR004563">
    <property type="entry name" value="Apolipo_AcylTrfase"/>
</dbReference>
<evidence type="ECO:0000256" key="2">
    <source>
        <dbReference type="ARBA" id="ARBA00010065"/>
    </source>
</evidence>
<keyword evidence="11" id="KW-0449">Lipoprotein</keyword>
<accession>A0A3B9H1A5</accession>
<evidence type="ECO:0000256" key="8">
    <source>
        <dbReference type="ARBA" id="ARBA00023315"/>
    </source>
</evidence>
<comment type="caution">
    <text evidence="11">The sequence shown here is derived from an EMBL/GenBank/DDBJ whole genome shotgun (WGS) entry which is preliminary data.</text>
</comment>
<name>A0A3B9H1A5_9PROT</name>
<dbReference type="CDD" id="cd07571">
    <property type="entry name" value="ALP_N-acyl_transferase"/>
    <property type="match status" value="1"/>
</dbReference>